<name>A0A8C5Y222_MICMU</name>
<dbReference type="InterPro" id="IPR011990">
    <property type="entry name" value="TPR-like_helical_dom_sf"/>
</dbReference>
<dbReference type="Gene3D" id="1.25.40.10">
    <property type="entry name" value="Tetratricopeptide repeat domain"/>
    <property type="match status" value="1"/>
</dbReference>
<organism evidence="1 2">
    <name type="scientific">Microcebus murinus</name>
    <name type="common">Gray mouse lemur</name>
    <name type="synonym">Lemur murinus</name>
    <dbReference type="NCBI Taxonomy" id="30608"/>
    <lineage>
        <taxon>Eukaryota</taxon>
        <taxon>Metazoa</taxon>
        <taxon>Chordata</taxon>
        <taxon>Craniata</taxon>
        <taxon>Vertebrata</taxon>
        <taxon>Euteleostomi</taxon>
        <taxon>Mammalia</taxon>
        <taxon>Eutheria</taxon>
        <taxon>Euarchontoglires</taxon>
        <taxon>Primates</taxon>
        <taxon>Strepsirrhini</taxon>
        <taxon>Lemuriformes</taxon>
        <taxon>Cheirogaleidae</taxon>
        <taxon>Microcebus</taxon>
    </lineage>
</organism>
<sequence length="170" mass="20036">MNLEQLRKQVRQYLDQQQYQSALFWADKVASLSHEEPQDVYWLAQCLYLTAQYHRAAHALRSRKLDKLHEAYHYLAARCHYAAKEHQQALDILDMEEPINKRLFEKNLKDESGLKDSPNDWEVSESSKKNFLNRCLLASSVLKNRNCYVFYLRTNLKSIISLVKLSSLSQ</sequence>
<reference evidence="1" key="3">
    <citation type="submission" date="2025-09" db="UniProtKB">
        <authorList>
            <consortium name="Ensembl"/>
        </authorList>
    </citation>
    <scope>IDENTIFICATION</scope>
</reference>
<dbReference type="EMBL" id="ABDC03003311">
    <property type="status" value="NOT_ANNOTATED_CDS"/>
    <property type="molecule type" value="Genomic_DNA"/>
</dbReference>
<keyword evidence="2" id="KW-1185">Reference proteome</keyword>
<dbReference type="GeneTree" id="ENSGT00950000182950"/>
<dbReference type="Pfam" id="PF12895">
    <property type="entry name" value="ANAPC3"/>
    <property type="match status" value="1"/>
</dbReference>
<proteinExistence type="predicted"/>
<reference evidence="1" key="1">
    <citation type="submission" date="2016-12" db="EMBL/GenBank/DDBJ databases">
        <title>Mouse lemur reference genome and diversity panel.</title>
        <authorList>
            <person name="Harris R."/>
            <person name="Larsen P."/>
            <person name="Liu Y."/>
            <person name="Hughes D.S."/>
            <person name="Murali S."/>
            <person name="Raveendran M."/>
            <person name="Korchina V."/>
            <person name="Wang M."/>
            <person name="Jhangiani S."/>
            <person name="Bandaranaike D."/>
            <person name="Bellair M."/>
            <person name="Blankenburg K."/>
            <person name="Chao H."/>
            <person name="Dahdouli M."/>
            <person name="Dinh H."/>
            <person name="Doddapaneni H."/>
            <person name="English A."/>
            <person name="Firestine M."/>
            <person name="Gnanaolivu R."/>
            <person name="Gross S."/>
            <person name="Hernandez B."/>
            <person name="Javaid M."/>
            <person name="Jayaseelan J."/>
            <person name="Jones J."/>
            <person name="Khan Z."/>
            <person name="Kovar C."/>
            <person name="Kurapati P."/>
            <person name="Le B."/>
            <person name="Lee S."/>
            <person name="Li M."/>
            <person name="Mathew T."/>
            <person name="Narasimhan A."/>
            <person name="Ngo D."/>
            <person name="Nguyen L."/>
            <person name="Okwuonu G."/>
            <person name="Ongeri F."/>
            <person name="Osuji N."/>
            <person name="Pu L.-L."/>
            <person name="Puazo M."/>
            <person name="Quiroz J."/>
            <person name="Raj R."/>
            <person name="Rajbhandari K."/>
            <person name="Reid J.G."/>
            <person name="Santibanez J."/>
            <person name="Sexton D."/>
            <person name="Skinner E."/>
            <person name="Vee V."/>
            <person name="Weissenberger G."/>
            <person name="Wu Y."/>
            <person name="Xin Y."/>
            <person name="Han Y."/>
            <person name="Campbell C."/>
            <person name="Brown A."/>
            <person name="Sullivan B."/>
            <person name="Shelton J."/>
            <person name="Brown S."/>
            <person name="Dudchenko O."/>
            <person name="Machol I."/>
            <person name="Durand N."/>
            <person name="Shamim M."/>
            <person name="Lieberman A."/>
            <person name="Muzny D.M."/>
            <person name="Richards S."/>
            <person name="Yoder A."/>
            <person name="Worley K.C."/>
            <person name="Rogers J."/>
            <person name="Gibbs R.A."/>
        </authorList>
    </citation>
    <scope>NUCLEOTIDE SEQUENCE [LARGE SCALE GENOMIC DNA]</scope>
</reference>
<dbReference type="Proteomes" id="UP000694394">
    <property type="component" value="Chromosome 2"/>
</dbReference>
<dbReference type="SUPFAM" id="SSF48452">
    <property type="entry name" value="TPR-like"/>
    <property type="match status" value="1"/>
</dbReference>
<evidence type="ECO:0000313" key="2">
    <source>
        <dbReference type="Proteomes" id="UP000694394"/>
    </source>
</evidence>
<gene>
    <name evidence="1" type="primary">LOC105860495</name>
</gene>
<evidence type="ECO:0000313" key="1">
    <source>
        <dbReference type="Ensembl" id="ENSMICP00000044361.1"/>
    </source>
</evidence>
<accession>A0A8C5Y222</accession>
<dbReference type="Ensembl" id="ENSMICT00000066428.1">
    <property type="protein sequence ID" value="ENSMICP00000044361.1"/>
    <property type="gene ID" value="ENSMICG00000044256.1"/>
</dbReference>
<evidence type="ECO:0008006" key="3">
    <source>
        <dbReference type="Google" id="ProtNLM"/>
    </source>
</evidence>
<reference evidence="1" key="2">
    <citation type="submission" date="2025-08" db="UniProtKB">
        <authorList>
            <consortium name="Ensembl"/>
        </authorList>
    </citation>
    <scope>IDENTIFICATION</scope>
</reference>
<dbReference type="AlphaFoldDB" id="A0A8C5Y222"/>
<protein>
    <recommendedName>
        <fullName evidence="3">Cell division cycle protein 16 homolog</fullName>
    </recommendedName>
</protein>